<dbReference type="Gene3D" id="3.30.410.40">
    <property type="match status" value="1"/>
</dbReference>
<dbReference type="InterPro" id="IPR036188">
    <property type="entry name" value="FAD/NAD-bd_sf"/>
</dbReference>
<reference evidence="6 7" key="1">
    <citation type="journal article" date="2017" name="ISME J.">
        <title>Energy and carbon metabolisms in a deep terrestrial subsurface fluid microbial community.</title>
        <authorList>
            <person name="Momper L."/>
            <person name="Jungbluth S.P."/>
            <person name="Lee M.D."/>
            <person name="Amend J.P."/>
        </authorList>
    </citation>
    <scope>NUCLEOTIDE SEQUENCE [LARGE SCALE GENOMIC DNA]</scope>
    <source>
        <strain evidence="6">SURF_5</strain>
    </source>
</reference>
<name>A0A3A4NV30_ABYX5</name>
<evidence type="ECO:0000313" key="7">
    <source>
        <dbReference type="Proteomes" id="UP000265882"/>
    </source>
</evidence>
<organism evidence="6 7">
    <name type="scientific">Abyssobacteria bacterium (strain SURF_5)</name>
    <dbReference type="NCBI Taxonomy" id="2093360"/>
    <lineage>
        <taxon>Bacteria</taxon>
        <taxon>Pseudomonadati</taxon>
        <taxon>Candidatus Hydrogenedentota</taxon>
        <taxon>Candidatus Abyssobacteria</taxon>
    </lineage>
</organism>
<feature type="domain" description="4Fe-4S ferredoxin-type" evidence="5">
    <location>
        <begin position="180"/>
        <end position="210"/>
    </location>
</feature>
<dbReference type="InterPro" id="IPR000172">
    <property type="entry name" value="GMC_OxRdtase_N"/>
</dbReference>
<accession>A0A3A4NV30</accession>
<evidence type="ECO:0000256" key="3">
    <source>
        <dbReference type="ARBA" id="ARBA00022827"/>
    </source>
</evidence>
<evidence type="ECO:0000256" key="4">
    <source>
        <dbReference type="ARBA" id="ARBA00023002"/>
    </source>
</evidence>
<comment type="caution">
    <text evidence="6">The sequence shown here is derived from an EMBL/GenBank/DDBJ whole genome shotgun (WGS) entry which is preliminary data.</text>
</comment>
<evidence type="ECO:0000313" key="6">
    <source>
        <dbReference type="EMBL" id="RJP22882.1"/>
    </source>
</evidence>
<dbReference type="EMBL" id="QZKU01000053">
    <property type="protein sequence ID" value="RJP22882.1"/>
    <property type="molecule type" value="Genomic_DNA"/>
</dbReference>
<gene>
    <name evidence="6" type="ORF">C4520_07610</name>
</gene>
<dbReference type="GO" id="GO:0050660">
    <property type="term" value="F:flavin adenine dinucleotide binding"/>
    <property type="evidence" value="ECO:0007669"/>
    <property type="project" value="InterPro"/>
</dbReference>
<dbReference type="InterPro" id="IPR017896">
    <property type="entry name" value="4Fe4S_Fe-S-bd"/>
</dbReference>
<evidence type="ECO:0000259" key="5">
    <source>
        <dbReference type="PROSITE" id="PS51379"/>
    </source>
</evidence>
<comment type="similarity">
    <text evidence="1">Belongs to the GMC oxidoreductase family.</text>
</comment>
<dbReference type="Proteomes" id="UP000265882">
    <property type="component" value="Unassembled WGS sequence"/>
</dbReference>
<dbReference type="PANTHER" id="PTHR46056">
    <property type="entry name" value="LONG-CHAIN-ALCOHOL OXIDASE"/>
    <property type="match status" value="1"/>
</dbReference>
<dbReference type="PROSITE" id="PS51379">
    <property type="entry name" value="4FE4S_FER_2"/>
    <property type="match status" value="1"/>
</dbReference>
<dbReference type="InterPro" id="IPR007867">
    <property type="entry name" value="GMC_OxRtase_C"/>
</dbReference>
<dbReference type="Gene3D" id="3.50.50.60">
    <property type="entry name" value="FAD/NAD(P)-binding domain"/>
    <property type="match status" value="3"/>
</dbReference>
<dbReference type="AlphaFoldDB" id="A0A3A4NV30"/>
<evidence type="ECO:0000256" key="2">
    <source>
        <dbReference type="ARBA" id="ARBA00022630"/>
    </source>
</evidence>
<proteinExistence type="inferred from homology"/>
<keyword evidence="3" id="KW-0274">FAD</keyword>
<sequence>MQNIIRKSYLESVRRNRAAGPSPLLLSRRGGTIMNSMRQAIRLEADAVVVGTGPGGASVGRELAKAGKKVIFVERGRHPERVGNHLSMIKYVDRAGLVYSEEGLNVVRALATGGSTLVFTATACRPPSWLKDKYGIDITYEVNETEEELKLAPLPDELLGPANLRLMSCANELGYEWEPFKKFIDPQKCEQGCSDCILGCKRGAKWTAADYIAEAVRHGAILMNRVRVREAIIEDGRAVGIKGKNAQGTPVEIRGRWVIISAGGMGTPEILQRSGVPEAGQGFFCDPLRMVYGTPRDKGIGTASAPQMSVGTYEHHVEDGYILSPIIEPLFLFGASVGMRKVTALPQWVNYKSILGIMVKIKDDMGGRIDLDGKFSKPLSYDDRLKLDKGTRVAEKILEKAGCEVNDIFYSVDRGAHPGGTAPIGKVVDDNLQTPVENLYVCDASVIPEPWGLPPVLTCIGFGKRLARHLLATKN</sequence>
<keyword evidence="2" id="KW-0285">Flavoprotein</keyword>
<evidence type="ECO:0000256" key="1">
    <source>
        <dbReference type="ARBA" id="ARBA00010790"/>
    </source>
</evidence>
<dbReference type="SUPFAM" id="SSF51905">
    <property type="entry name" value="FAD/NAD(P)-binding domain"/>
    <property type="match status" value="1"/>
</dbReference>
<keyword evidence="4" id="KW-0560">Oxidoreductase</keyword>
<protein>
    <submittedName>
        <fullName evidence="6">GMC family oxidoreductase</fullName>
    </submittedName>
</protein>
<dbReference type="Pfam" id="PF05199">
    <property type="entry name" value="GMC_oxred_C"/>
    <property type="match status" value="1"/>
</dbReference>
<dbReference type="Pfam" id="PF00732">
    <property type="entry name" value="GMC_oxred_N"/>
    <property type="match status" value="1"/>
</dbReference>
<dbReference type="PANTHER" id="PTHR46056:SF12">
    <property type="entry name" value="LONG-CHAIN-ALCOHOL OXIDASE"/>
    <property type="match status" value="1"/>
</dbReference>
<dbReference type="GO" id="GO:0016614">
    <property type="term" value="F:oxidoreductase activity, acting on CH-OH group of donors"/>
    <property type="evidence" value="ECO:0007669"/>
    <property type="project" value="InterPro"/>
</dbReference>